<sequence length="284" mass="33130">MNNQNFGDTLKRIRESRGLSQTYLAADIVSRTSISKIENGKQEPTISNAKKLITRLDLNTNEFFYIQNDYKLDSKMQILYDFMNLSETTQDEPISKLINECKNYLSNTFDVKINSILIVLESLQNFEKGYDLSTLYENLKPVWERLSKLDDWLIIDLFLINNILYFFPIDTASNMAIHALKTIKSKYPHLLKLKNAFYLNLSFLFLQKNLKDQATEYLFKSIEICKITHRYDLLLLAKIRLSICTKNLEKIGEFCELLTAIEATNLVQGVKREVKYFLNVDLSI</sequence>
<dbReference type="InterPro" id="IPR053163">
    <property type="entry name" value="HTH-type_regulator_Rgg"/>
</dbReference>
<feature type="domain" description="HTH cro/C1-type" evidence="1">
    <location>
        <begin position="10"/>
        <end position="63"/>
    </location>
</feature>
<dbReference type="EMBL" id="MAOI01000121">
    <property type="protein sequence ID" value="OJD73998.1"/>
    <property type="molecule type" value="Genomic_DNA"/>
</dbReference>
<dbReference type="PROSITE" id="PS50943">
    <property type="entry name" value="HTH_CROC1"/>
    <property type="match status" value="1"/>
</dbReference>
<dbReference type="RefSeq" id="WP_071720515.1">
    <property type="nucleotide sequence ID" value="NZ_MAOI01000121.1"/>
</dbReference>
<dbReference type="GO" id="GO:0003677">
    <property type="term" value="F:DNA binding"/>
    <property type="evidence" value="ECO:0007669"/>
    <property type="project" value="InterPro"/>
</dbReference>
<comment type="caution">
    <text evidence="2">The sequence shown here is derived from an EMBL/GenBank/DDBJ whole genome shotgun (WGS) entry which is preliminary data.</text>
</comment>
<organism evidence="2 3">
    <name type="scientific">Bacillus paramycoides</name>
    <dbReference type="NCBI Taxonomy" id="2026194"/>
    <lineage>
        <taxon>Bacteria</taxon>
        <taxon>Bacillati</taxon>
        <taxon>Bacillota</taxon>
        <taxon>Bacilli</taxon>
        <taxon>Bacillales</taxon>
        <taxon>Bacillaceae</taxon>
        <taxon>Bacillus</taxon>
        <taxon>Bacillus cereus group</taxon>
    </lineage>
</organism>
<dbReference type="InterPro" id="IPR011990">
    <property type="entry name" value="TPR-like_helical_dom_sf"/>
</dbReference>
<evidence type="ECO:0000313" key="3">
    <source>
        <dbReference type="Proteomes" id="UP000182788"/>
    </source>
</evidence>
<dbReference type="AlphaFoldDB" id="A0A1J9U5M6"/>
<dbReference type="Gene3D" id="1.25.40.10">
    <property type="entry name" value="Tetratricopeptide repeat domain"/>
    <property type="match status" value="1"/>
</dbReference>
<reference evidence="2 3" key="1">
    <citation type="submission" date="2016-06" db="EMBL/GenBank/DDBJ databases">
        <title>First insights into the genetic diversity and population structure of in the Bacillus cereus group bacteria from diverse marine environments.</title>
        <authorList>
            <person name="Liu Y."/>
            <person name="Lai Q."/>
            <person name="Shao Z."/>
        </authorList>
    </citation>
    <scope>NUCLEOTIDE SEQUENCE [LARGE SCALE GENOMIC DNA]</scope>
    <source>
        <strain evidence="2 3">NH24A2</strain>
    </source>
</reference>
<proteinExistence type="predicted"/>
<dbReference type="PANTHER" id="PTHR37038:SF13">
    <property type="entry name" value="HTH CRO_C1-TYPE DOMAIN-CONTAINING PROTEIN"/>
    <property type="match status" value="1"/>
</dbReference>
<dbReference type="InterPro" id="IPR010982">
    <property type="entry name" value="Lambda_DNA-bd_dom_sf"/>
</dbReference>
<protein>
    <recommendedName>
        <fullName evidence="1">HTH cro/C1-type domain-containing protein</fullName>
    </recommendedName>
</protein>
<dbReference type="InterPro" id="IPR001387">
    <property type="entry name" value="Cro/C1-type_HTH"/>
</dbReference>
<dbReference type="Pfam" id="PF01381">
    <property type="entry name" value="HTH_3"/>
    <property type="match status" value="1"/>
</dbReference>
<dbReference type="PANTHER" id="PTHR37038">
    <property type="entry name" value="TRANSCRIPTIONAL REGULATOR-RELATED"/>
    <property type="match status" value="1"/>
</dbReference>
<dbReference type="SMART" id="SM00530">
    <property type="entry name" value="HTH_XRE"/>
    <property type="match status" value="1"/>
</dbReference>
<evidence type="ECO:0000313" key="2">
    <source>
        <dbReference type="EMBL" id="OJD73998.1"/>
    </source>
</evidence>
<dbReference type="SUPFAM" id="SSF47413">
    <property type="entry name" value="lambda repressor-like DNA-binding domains"/>
    <property type="match status" value="1"/>
</dbReference>
<dbReference type="CDD" id="cd00093">
    <property type="entry name" value="HTH_XRE"/>
    <property type="match status" value="1"/>
</dbReference>
<accession>A0A1J9U5M6</accession>
<evidence type="ECO:0000259" key="1">
    <source>
        <dbReference type="PROSITE" id="PS50943"/>
    </source>
</evidence>
<name>A0A1J9U5M6_9BACI</name>
<dbReference type="GeneID" id="87594557"/>
<dbReference type="Proteomes" id="UP000182788">
    <property type="component" value="Unassembled WGS sequence"/>
</dbReference>
<gene>
    <name evidence="2" type="ORF">BAU28_18475</name>
</gene>